<dbReference type="GO" id="GO:0005634">
    <property type="term" value="C:nucleus"/>
    <property type="evidence" value="ECO:0007669"/>
    <property type="project" value="TreeGrafter"/>
</dbReference>
<name>A0A6G0XNL9_9STRA</name>
<evidence type="ECO:0000313" key="2">
    <source>
        <dbReference type="EMBL" id="KAF0742002.1"/>
    </source>
</evidence>
<proteinExistence type="predicted"/>
<evidence type="ECO:0000259" key="1">
    <source>
        <dbReference type="Pfam" id="PF03184"/>
    </source>
</evidence>
<dbReference type="Proteomes" id="UP000481153">
    <property type="component" value="Unassembled WGS sequence"/>
</dbReference>
<dbReference type="PANTHER" id="PTHR19303:SF57">
    <property type="entry name" value="HTH CENPB-TYPE DOMAIN-CONTAINING PROTEIN"/>
    <property type="match status" value="1"/>
</dbReference>
<reference evidence="2 3" key="1">
    <citation type="submission" date="2019-07" db="EMBL/GenBank/DDBJ databases">
        <title>Genomics analysis of Aphanomyces spp. identifies a new class of oomycete effector associated with host adaptation.</title>
        <authorList>
            <person name="Gaulin E."/>
        </authorList>
    </citation>
    <scope>NUCLEOTIDE SEQUENCE [LARGE SCALE GENOMIC DNA]</scope>
    <source>
        <strain evidence="2 3">ATCC 201684</strain>
    </source>
</reference>
<dbReference type="AlphaFoldDB" id="A0A6G0XNL9"/>
<dbReference type="GO" id="GO:0003677">
    <property type="term" value="F:DNA binding"/>
    <property type="evidence" value="ECO:0007669"/>
    <property type="project" value="TreeGrafter"/>
</dbReference>
<gene>
    <name evidence="2" type="ORF">Ae201684_002939</name>
</gene>
<sequence>MTVLSVPVPHQPTDAIKRRPRPTIAQKLWAVSVLEKWSIHDAVRITGYSSTSLNKWKREKSLLEGFARSKTRKKNIGLTGQKAIIPDAYGMAVYIRDIRRQEMALTAAHMISYLRVNHNEWLHEYMSTRKSPYSSLLRLLQRFAHRNGFSRQRLCRQKRTQEDLEETRLSFGRDFHEKYGDVPADCVYNTAETGIYYDMSPKTIWAVKEEGAYVANAARHSMRMTALLTIRTDGKKLPIVFVIRGVPGGAIKSNEFDSYPPGHYYVMQSKAWMDGRVWRTFLRDVLMLDIENPSILIVDNFESHVSEESERIINDELGCQLCLLPPNSTSYCQPLDVSIMGPFKQHLRDLWVLATDSAKTAKEK</sequence>
<feature type="domain" description="DDE-1" evidence="1">
    <location>
        <begin position="223"/>
        <end position="354"/>
    </location>
</feature>
<dbReference type="InterPro" id="IPR050863">
    <property type="entry name" value="CenT-Element_Derived"/>
</dbReference>
<protein>
    <recommendedName>
        <fullName evidence="1">DDE-1 domain-containing protein</fullName>
    </recommendedName>
</protein>
<dbReference type="InterPro" id="IPR004875">
    <property type="entry name" value="DDE_SF_endonuclease_dom"/>
</dbReference>
<dbReference type="PANTHER" id="PTHR19303">
    <property type="entry name" value="TRANSPOSON"/>
    <property type="match status" value="1"/>
</dbReference>
<evidence type="ECO:0000313" key="3">
    <source>
        <dbReference type="Proteomes" id="UP000481153"/>
    </source>
</evidence>
<organism evidence="2 3">
    <name type="scientific">Aphanomyces euteiches</name>
    <dbReference type="NCBI Taxonomy" id="100861"/>
    <lineage>
        <taxon>Eukaryota</taxon>
        <taxon>Sar</taxon>
        <taxon>Stramenopiles</taxon>
        <taxon>Oomycota</taxon>
        <taxon>Saprolegniomycetes</taxon>
        <taxon>Saprolegniales</taxon>
        <taxon>Verrucalvaceae</taxon>
        <taxon>Aphanomyces</taxon>
    </lineage>
</organism>
<dbReference type="VEuPathDB" id="FungiDB:AeMF1_014018"/>
<keyword evidence="3" id="KW-1185">Reference proteome</keyword>
<dbReference type="EMBL" id="VJMJ01000032">
    <property type="protein sequence ID" value="KAF0742002.1"/>
    <property type="molecule type" value="Genomic_DNA"/>
</dbReference>
<accession>A0A6G0XNL9</accession>
<dbReference type="Pfam" id="PF03184">
    <property type="entry name" value="DDE_1"/>
    <property type="match status" value="1"/>
</dbReference>
<comment type="caution">
    <text evidence="2">The sequence shown here is derived from an EMBL/GenBank/DDBJ whole genome shotgun (WGS) entry which is preliminary data.</text>
</comment>